<keyword evidence="4 8" id="KW-0479">Metal-binding</keyword>
<dbReference type="EMBL" id="CP034348">
    <property type="protein sequence ID" value="QGY00278.1"/>
    <property type="molecule type" value="Genomic_DNA"/>
</dbReference>
<dbReference type="PRINTS" id="PR00463">
    <property type="entry name" value="EP450I"/>
</dbReference>
<evidence type="ECO:0000313" key="11">
    <source>
        <dbReference type="Proteomes" id="UP000428330"/>
    </source>
</evidence>
<reference evidence="11" key="1">
    <citation type="submission" date="2018-12" db="EMBL/GenBank/DDBJ databases">
        <title>Complete genome sequence of Roseovarius sp. MME-070.</title>
        <authorList>
            <person name="Nam Y.-D."/>
            <person name="Kang J."/>
            <person name="Chung W.-H."/>
            <person name="Park Y.S."/>
        </authorList>
    </citation>
    <scope>NUCLEOTIDE SEQUENCE [LARGE SCALE GENOMIC DNA]</scope>
    <source>
        <strain evidence="11">MME-070</strain>
    </source>
</reference>
<evidence type="ECO:0000256" key="5">
    <source>
        <dbReference type="ARBA" id="ARBA00023002"/>
    </source>
</evidence>
<protein>
    <submittedName>
        <fullName evidence="10">Cytochrome P450</fullName>
    </submittedName>
</protein>
<dbReference type="InterPro" id="IPR036396">
    <property type="entry name" value="Cyt_P450_sf"/>
</dbReference>
<evidence type="ECO:0000256" key="2">
    <source>
        <dbReference type="ARBA" id="ARBA00010617"/>
    </source>
</evidence>
<evidence type="ECO:0000313" key="10">
    <source>
        <dbReference type="EMBL" id="QGY00278.1"/>
    </source>
</evidence>
<dbReference type="GO" id="GO:0005506">
    <property type="term" value="F:iron ion binding"/>
    <property type="evidence" value="ECO:0007669"/>
    <property type="project" value="InterPro"/>
</dbReference>
<sequence>MNQTLSSDAAPIAAKLATEPVGLLEFARLAGRNMLEVIPAETLHQTYLRGPLNIHYLCDPAIITELLVGAGRSFPKAKFTKDIIGSAVGNGLILSEGEKWKQQRKRYSPLFAARNLPMLAQHFAETGLEVAASLAQGEGHVDVTQMAPASTLTNISRVIFSGNEEVSAAEIRAGLKNYFEYISSISLFDLMQLPKWIPRRKWLESKRPVTDMRKLARQVIENRRAENRPIPLDFLDLMIAALQEDFEDIETTVDNLLTFVVAGHETSANALAWGYYLLALNPDVQGAIRDEIRSINPTDPITFENVQEMKLLRAHIRETLRLYPSAAFFARDAAETLTIKGITFKKGDALFFPVYSLHRNDQLWDAPDAYKADRFLNTTYPRGQFIPFGDGPRVCIGAQYAETEIMVLMASVLRNIAFSLSDIPIPRPVLTFTMRPEGPMILNAKPL</sequence>
<dbReference type="PANTHER" id="PTHR24292:SF54">
    <property type="entry name" value="CYP9F3-RELATED"/>
    <property type="match status" value="1"/>
</dbReference>
<dbReference type="SUPFAM" id="SSF48264">
    <property type="entry name" value="Cytochrome P450"/>
    <property type="match status" value="1"/>
</dbReference>
<accession>A0A6I6IXT8</accession>
<dbReference type="Pfam" id="PF00067">
    <property type="entry name" value="p450"/>
    <property type="match status" value="1"/>
</dbReference>
<dbReference type="InterPro" id="IPR002401">
    <property type="entry name" value="Cyt_P450_E_grp-I"/>
</dbReference>
<evidence type="ECO:0000256" key="7">
    <source>
        <dbReference type="ARBA" id="ARBA00023033"/>
    </source>
</evidence>
<dbReference type="Proteomes" id="UP000428330">
    <property type="component" value="Chromosome"/>
</dbReference>
<comment type="similarity">
    <text evidence="2 9">Belongs to the cytochrome P450 family.</text>
</comment>
<dbReference type="GO" id="GO:0016705">
    <property type="term" value="F:oxidoreductase activity, acting on paired donors, with incorporation or reduction of molecular oxygen"/>
    <property type="evidence" value="ECO:0007669"/>
    <property type="project" value="InterPro"/>
</dbReference>
<evidence type="ECO:0000256" key="4">
    <source>
        <dbReference type="ARBA" id="ARBA00022723"/>
    </source>
</evidence>
<dbReference type="PROSITE" id="PS00086">
    <property type="entry name" value="CYTOCHROME_P450"/>
    <property type="match status" value="1"/>
</dbReference>
<evidence type="ECO:0000256" key="3">
    <source>
        <dbReference type="ARBA" id="ARBA00022617"/>
    </source>
</evidence>
<keyword evidence="7 9" id="KW-0503">Monooxygenase</keyword>
<name>A0A6I6IXT8_9RHOB</name>
<evidence type="ECO:0000256" key="1">
    <source>
        <dbReference type="ARBA" id="ARBA00001971"/>
    </source>
</evidence>
<keyword evidence="3 8" id="KW-0349">Heme</keyword>
<dbReference type="Gene3D" id="1.10.630.10">
    <property type="entry name" value="Cytochrome P450"/>
    <property type="match status" value="1"/>
</dbReference>
<gene>
    <name evidence="10" type="ORF">EI983_02560</name>
</gene>
<dbReference type="InterPro" id="IPR017972">
    <property type="entry name" value="Cyt_P450_CS"/>
</dbReference>
<keyword evidence="11" id="KW-1185">Reference proteome</keyword>
<keyword evidence="5 9" id="KW-0560">Oxidoreductase</keyword>
<dbReference type="InterPro" id="IPR050476">
    <property type="entry name" value="Insect_CytP450_Detox"/>
</dbReference>
<comment type="cofactor">
    <cofactor evidence="1 8">
        <name>heme</name>
        <dbReference type="ChEBI" id="CHEBI:30413"/>
    </cofactor>
</comment>
<feature type="binding site" description="axial binding residue" evidence="8">
    <location>
        <position position="395"/>
    </location>
    <ligand>
        <name>heme</name>
        <dbReference type="ChEBI" id="CHEBI:30413"/>
    </ligand>
    <ligandPart>
        <name>Fe</name>
        <dbReference type="ChEBI" id="CHEBI:18248"/>
    </ligandPart>
</feature>
<dbReference type="GO" id="GO:0004497">
    <property type="term" value="F:monooxygenase activity"/>
    <property type="evidence" value="ECO:0007669"/>
    <property type="project" value="UniProtKB-KW"/>
</dbReference>
<evidence type="ECO:0000256" key="6">
    <source>
        <dbReference type="ARBA" id="ARBA00023004"/>
    </source>
</evidence>
<proteinExistence type="inferred from homology"/>
<dbReference type="OrthoDB" id="9764248at2"/>
<dbReference type="InterPro" id="IPR001128">
    <property type="entry name" value="Cyt_P450"/>
</dbReference>
<dbReference type="KEGG" id="rom:EI983_02560"/>
<evidence type="ECO:0000256" key="8">
    <source>
        <dbReference type="PIRSR" id="PIRSR602401-1"/>
    </source>
</evidence>
<organism evidence="10 11">
    <name type="scientific">Roseovarius faecimaris</name>
    <dbReference type="NCBI Taxonomy" id="2494550"/>
    <lineage>
        <taxon>Bacteria</taxon>
        <taxon>Pseudomonadati</taxon>
        <taxon>Pseudomonadota</taxon>
        <taxon>Alphaproteobacteria</taxon>
        <taxon>Rhodobacterales</taxon>
        <taxon>Roseobacteraceae</taxon>
        <taxon>Roseovarius</taxon>
    </lineage>
</organism>
<evidence type="ECO:0000256" key="9">
    <source>
        <dbReference type="RuleBase" id="RU000461"/>
    </source>
</evidence>
<dbReference type="GO" id="GO:0020037">
    <property type="term" value="F:heme binding"/>
    <property type="evidence" value="ECO:0007669"/>
    <property type="project" value="InterPro"/>
</dbReference>
<dbReference type="PRINTS" id="PR00385">
    <property type="entry name" value="P450"/>
</dbReference>
<dbReference type="AlphaFoldDB" id="A0A6I6IXT8"/>
<keyword evidence="6 8" id="KW-0408">Iron</keyword>
<dbReference type="PANTHER" id="PTHR24292">
    <property type="entry name" value="CYTOCHROME P450"/>
    <property type="match status" value="1"/>
</dbReference>